<sequence>MSSHRAAAIGSSSTAMATTPPSSSVTTPATKSFKEAVCPSSPQIHTKQIENFKGLPCISFSNEEVLSLASRFQFALVGSFFGKRPPLEIIRKWLEKIGFVGFSVGLLHPAHVLINFSSEKDYQRLFLRKDWNVQGATMNITKWTTDFDPNKLGLGFDSALQLCNNQIWAFWNSDSLTLESSFSYTQLGHLTFTNKALQTKLHISTIYGKHTKEERRDLWHCISTLSGSINEPWLLGGDFNAISSLSHHKGKSTPCMVSIMEFDTCITQNGLIEPPFSGSPFTWHGSRSLGKIWRRLDRLFLNSHLDNLNCLIFSEHLAKGGSDHSPILLKITNGNFKGPFPFKFLNCWTANPSFLTLIKDNWEPYRGGGMRGLMDKLVNLRKVIQAWNKNTFGNILKNRTKQEDKLKLAEEAYNDSPTHDNNTRMQQAKSDLNKCLAIEYSYWKQKSNLKWVKEGDLNTKFFQAFVKNKRNFQRIQKIRNTDNNWLTEWDDIASEATSFFNTLFTHEETDLCPEILDNIPLTLNPNDNLSLCSLPTMEEVKTAIWDLCPDSSPGPDDDLILFTNGSGPNLKQVHSFLRNYERCSGEEDQEAFFRNRQITFKEAYLAIQPEEEEEDVEPLQHMQIIWNMKQIPKISFFQWRLHQKLLPFPAHLRKFGITSLPSICHLCKRDSDTDYHTLFQCPYAKPIWSYFEWIFKIPWQATNGVRAYLHKWWTEYHNQTLEGWLKADCSIGEYILIWRESTFLYVFRLVIITFPSMVQFQSLYISNCGKSVSHSHIMEGTSRALPNTIRFVGLHGSHALGSNPRFMATAVDLGRELVRRKIRLTYGGGNVGLQGAVASTIYNNGGRVRGFIPGYIATRGVYGPTYGAEYTVSSNYYKYFEMNHIVEAFIVLPGGIDTMEGLFTLISWASEGLHNKPIGLLNINGYFNNLIKFLDDAVRQNFMALNQRKLFISSFFVDELLDKLEFVKAFPGRLFPCCKLEGSSLFLREKSWSAVSPSKGVEARVTRVLKLYRPVPVSFSSFFIERESEIRDAREPLIIDAREDM</sequence>
<evidence type="ECO:0000256" key="2">
    <source>
        <dbReference type="ARBA" id="ARBA00012205"/>
    </source>
</evidence>
<evidence type="ECO:0000256" key="7">
    <source>
        <dbReference type="SAM" id="MobiDB-lite"/>
    </source>
</evidence>
<evidence type="ECO:0000256" key="1">
    <source>
        <dbReference type="ARBA" id="ARBA00006763"/>
    </source>
</evidence>
<organism evidence="10 11">
    <name type="scientific">Cuscuta campestris</name>
    <dbReference type="NCBI Taxonomy" id="132261"/>
    <lineage>
        <taxon>Eukaryota</taxon>
        <taxon>Viridiplantae</taxon>
        <taxon>Streptophyta</taxon>
        <taxon>Embryophyta</taxon>
        <taxon>Tracheophyta</taxon>
        <taxon>Spermatophyta</taxon>
        <taxon>Magnoliopsida</taxon>
        <taxon>eudicotyledons</taxon>
        <taxon>Gunneridae</taxon>
        <taxon>Pentapetalae</taxon>
        <taxon>asterids</taxon>
        <taxon>lamiids</taxon>
        <taxon>Solanales</taxon>
        <taxon>Convolvulaceae</taxon>
        <taxon>Cuscuteae</taxon>
        <taxon>Cuscuta</taxon>
        <taxon>Cuscuta subgen. Grammica</taxon>
        <taxon>Cuscuta sect. Cleistogrammica</taxon>
    </lineage>
</organism>
<dbReference type="InterPro" id="IPR025558">
    <property type="entry name" value="DUF4283"/>
</dbReference>
<dbReference type="GO" id="GO:0005634">
    <property type="term" value="C:nucleus"/>
    <property type="evidence" value="ECO:0007669"/>
    <property type="project" value="TreeGrafter"/>
</dbReference>
<dbReference type="InterPro" id="IPR005269">
    <property type="entry name" value="LOG"/>
</dbReference>
<dbReference type="EMBL" id="OOIL02000171">
    <property type="protein sequence ID" value="VFQ61496.1"/>
    <property type="molecule type" value="Genomic_DNA"/>
</dbReference>
<feature type="compositionally biased region" description="Low complexity" evidence="7">
    <location>
        <begin position="11"/>
        <end position="28"/>
    </location>
</feature>
<protein>
    <recommendedName>
        <fullName evidence="2">cytokinin riboside 5'-monophosphate phosphoribohydrolase</fullName>
        <ecNumber evidence="2">3.2.2.n1</ecNumber>
    </recommendedName>
</protein>
<keyword evidence="3" id="KW-0203">Cytokinin biosynthesis</keyword>
<comment type="function">
    <text evidence="4">Cytokinin-activating enzyme working in the direct activation pathway. Phosphoribohydrolase that converts inactive cytokinin nucleotides to the biologically active free-base forms.</text>
</comment>
<dbReference type="AlphaFoldDB" id="A0A484KHS8"/>
<evidence type="ECO:0000256" key="6">
    <source>
        <dbReference type="ARBA" id="ARBA00049153"/>
    </source>
</evidence>
<evidence type="ECO:0000259" key="9">
    <source>
        <dbReference type="Pfam" id="PF14111"/>
    </source>
</evidence>
<dbReference type="SUPFAM" id="SSF56219">
    <property type="entry name" value="DNase I-like"/>
    <property type="match status" value="1"/>
</dbReference>
<gene>
    <name evidence="10" type="ORF">CCAM_LOCUS3272</name>
</gene>
<feature type="domain" description="Reverse transcriptase zinc-binding" evidence="8">
    <location>
        <begin position="600"/>
        <end position="688"/>
    </location>
</feature>
<dbReference type="Pfam" id="PF14111">
    <property type="entry name" value="DUF4283"/>
    <property type="match status" value="1"/>
</dbReference>
<comment type="catalytic activity">
    <reaction evidence="5">
        <text>N(6)-(dimethylallyl)adenosine 5'-phosphate + H2O = N(6)-dimethylallyladenine + D-ribose 5-phosphate</text>
        <dbReference type="Rhea" id="RHEA:48560"/>
        <dbReference type="ChEBI" id="CHEBI:15377"/>
        <dbReference type="ChEBI" id="CHEBI:17660"/>
        <dbReference type="ChEBI" id="CHEBI:57526"/>
        <dbReference type="ChEBI" id="CHEBI:78346"/>
        <dbReference type="EC" id="3.2.2.n1"/>
    </reaction>
</comment>
<dbReference type="SUPFAM" id="SSF102405">
    <property type="entry name" value="MCP/YpsA-like"/>
    <property type="match status" value="1"/>
</dbReference>
<evidence type="ECO:0000313" key="11">
    <source>
        <dbReference type="Proteomes" id="UP000595140"/>
    </source>
</evidence>
<dbReference type="PANTHER" id="PTHR31223">
    <property type="entry name" value="LOG FAMILY PROTEIN YJL055W"/>
    <property type="match status" value="1"/>
</dbReference>
<accession>A0A484KHS8</accession>
<dbReference type="InterPro" id="IPR026960">
    <property type="entry name" value="RVT-Znf"/>
</dbReference>
<dbReference type="Pfam" id="PF13966">
    <property type="entry name" value="zf-RVT"/>
    <property type="match status" value="1"/>
</dbReference>
<proteinExistence type="inferred from homology"/>
<dbReference type="Gene3D" id="3.40.50.450">
    <property type="match status" value="1"/>
</dbReference>
<name>A0A484KHS8_9ASTE</name>
<dbReference type="Proteomes" id="UP000595140">
    <property type="component" value="Unassembled WGS sequence"/>
</dbReference>
<dbReference type="Pfam" id="PF03641">
    <property type="entry name" value="Lysine_decarbox"/>
    <property type="match status" value="1"/>
</dbReference>
<dbReference type="GO" id="GO:0005829">
    <property type="term" value="C:cytosol"/>
    <property type="evidence" value="ECO:0007669"/>
    <property type="project" value="UniProtKB-ARBA"/>
</dbReference>
<dbReference type="GO" id="GO:0009691">
    <property type="term" value="P:cytokinin biosynthetic process"/>
    <property type="evidence" value="ECO:0007669"/>
    <property type="project" value="UniProtKB-KW"/>
</dbReference>
<evidence type="ECO:0000256" key="3">
    <source>
        <dbReference type="ARBA" id="ARBA00022712"/>
    </source>
</evidence>
<evidence type="ECO:0000256" key="5">
    <source>
        <dbReference type="ARBA" id="ARBA00047718"/>
    </source>
</evidence>
<dbReference type="NCBIfam" id="TIGR00730">
    <property type="entry name" value="Rossman fold protein, TIGR00730 family"/>
    <property type="match status" value="1"/>
</dbReference>
<keyword evidence="11" id="KW-1185">Reference proteome</keyword>
<dbReference type="InterPro" id="IPR031100">
    <property type="entry name" value="LOG_fam"/>
</dbReference>
<dbReference type="InterPro" id="IPR036691">
    <property type="entry name" value="Endo/exonu/phosph_ase_sf"/>
</dbReference>
<evidence type="ECO:0000313" key="10">
    <source>
        <dbReference type="EMBL" id="VFQ61496.1"/>
    </source>
</evidence>
<feature type="region of interest" description="Disordered" evidence="7">
    <location>
        <begin position="1"/>
        <end position="28"/>
    </location>
</feature>
<dbReference type="PANTHER" id="PTHR31223:SF70">
    <property type="entry name" value="LOG FAMILY PROTEIN YJL055W"/>
    <property type="match status" value="1"/>
</dbReference>
<feature type="domain" description="DUF4283" evidence="9">
    <location>
        <begin position="70"/>
        <end position="150"/>
    </location>
</feature>
<dbReference type="Gene3D" id="3.60.10.10">
    <property type="entry name" value="Endonuclease/exonuclease/phosphatase"/>
    <property type="match status" value="1"/>
</dbReference>
<dbReference type="OrthoDB" id="1742302at2759"/>
<evidence type="ECO:0000259" key="8">
    <source>
        <dbReference type="Pfam" id="PF13966"/>
    </source>
</evidence>
<dbReference type="EC" id="3.2.2.n1" evidence="2"/>
<evidence type="ECO:0000256" key="4">
    <source>
        <dbReference type="ARBA" id="ARBA00024884"/>
    </source>
</evidence>
<comment type="similarity">
    <text evidence="1">Belongs to the LOG family.</text>
</comment>
<comment type="catalytic activity">
    <reaction evidence="6">
        <text>9-ribosyl-trans-zeatin 5'-phosphate + H2O = trans-zeatin + D-ribose 5-phosphate</text>
        <dbReference type="Rhea" id="RHEA:48564"/>
        <dbReference type="ChEBI" id="CHEBI:15377"/>
        <dbReference type="ChEBI" id="CHEBI:16522"/>
        <dbReference type="ChEBI" id="CHEBI:78346"/>
        <dbReference type="ChEBI" id="CHEBI:87947"/>
        <dbReference type="EC" id="3.2.2.n1"/>
    </reaction>
</comment>
<dbReference type="GO" id="GO:0016799">
    <property type="term" value="F:hydrolase activity, hydrolyzing N-glycosyl compounds"/>
    <property type="evidence" value="ECO:0007669"/>
    <property type="project" value="TreeGrafter"/>
</dbReference>
<reference evidence="10 11" key="1">
    <citation type="submission" date="2018-04" db="EMBL/GenBank/DDBJ databases">
        <authorList>
            <person name="Vogel A."/>
        </authorList>
    </citation>
    <scope>NUCLEOTIDE SEQUENCE [LARGE SCALE GENOMIC DNA]</scope>
</reference>